<reference evidence="1" key="1">
    <citation type="journal article" date="2021" name="Environ. Microbiol.">
        <title>Cryptic niche differentiation of novel sediment ecotypes of Rugeria pomeroyi correlates with nitrate respiration.</title>
        <authorList>
            <person name="Lin X."/>
            <person name="McNichol J."/>
            <person name="Chu X."/>
            <person name="Qian Y."/>
            <person name="Luo H."/>
        </authorList>
    </citation>
    <scope>NUCLEOTIDE SEQUENCE</scope>
    <source>
        <strain evidence="1">SZCCDBB064</strain>
    </source>
</reference>
<evidence type="ECO:0000313" key="1">
    <source>
        <dbReference type="EMBL" id="MCE8536629.1"/>
    </source>
</evidence>
<evidence type="ECO:0000313" key="2">
    <source>
        <dbReference type="Proteomes" id="UP000813672"/>
    </source>
</evidence>
<dbReference type="InterPro" id="IPR029069">
    <property type="entry name" value="HotDog_dom_sf"/>
</dbReference>
<protein>
    <submittedName>
        <fullName evidence="1">Thioesterase family protein</fullName>
    </submittedName>
</protein>
<dbReference type="RefSeq" id="WP_234218502.1">
    <property type="nucleotide sequence ID" value="NZ_JAGQAF010000002.1"/>
</dbReference>
<name>A0A9Q3WIV2_9RHOB</name>
<comment type="caution">
    <text evidence="1">The sequence shown here is derived from an EMBL/GenBank/DDBJ whole genome shotgun (WGS) entry which is preliminary data.</text>
</comment>
<dbReference type="Gene3D" id="3.10.129.10">
    <property type="entry name" value="Hotdog Thioesterase"/>
    <property type="match status" value="1"/>
</dbReference>
<dbReference type="EMBL" id="JAGQAF010000002">
    <property type="protein sequence ID" value="MCE8536629.1"/>
    <property type="molecule type" value="Genomic_DNA"/>
</dbReference>
<proteinExistence type="predicted"/>
<dbReference type="AlphaFoldDB" id="A0A9Q3WIV2"/>
<accession>A0A9Q3WIV2</accession>
<dbReference type="CDD" id="cd00586">
    <property type="entry name" value="4HBT"/>
    <property type="match status" value="1"/>
</dbReference>
<sequence>MVEKTPQSGHDGPYPAPVEVRGFTVRPEWIDYNGHMNVGYYGVAFDQALDVMLEEQLGLGKTYVETAGAGPYILQSHVQFRRELLEGEAFHLRFRLLDHDSKRLIYFGEMYADRDDVLCATQEALIMNVSQETGRGATFPDWARARLARMQADHRALPLHPAVGAALGLRR</sequence>
<dbReference type="SUPFAM" id="SSF54637">
    <property type="entry name" value="Thioesterase/thiol ester dehydrase-isomerase"/>
    <property type="match status" value="1"/>
</dbReference>
<organism evidence="1 2">
    <name type="scientific">Ruegeria pomeroyi</name>
    <dbReference type="NCBI Taxonomy" id="89184"/>
    <lineage>
        <taxon>Bacteria</taxon>
        <taxon>Pseudomonadati</taxon>
        <taxon>Pseudomonadota</taxon>
        <taxon>Alphaproteobacteria</taxon>
        <taxon>Rhodobacterales</taxon>
        <taxon>Roseobacteraceae</taxon>
        <taxon>Ruegeria</taxon>
    </lineage>
</organism>
<dbReference type="Proteomes" id="UP000813672">
    <property type="component" value="Unassembled WGS sequence"/>
</dbReference>
<dbReference type="Pfam" id="PF13279">
    <property type="entry name" value="4HBT_2"/>
    <property type="match status" value="1"/>
</dbReference>
<gene>
    <name evidence="1" type="ORF">KBY27_04100</name>
</gene>